<keyword evidence="1" id="KW-0479">Metal-binding</keyword>
<evidence type="ECO:0000313" key="5">
    <source>
        <dbReference type="EMBL" id="HGD13114.1"/>
    </source>
</evidence>
<dbReference type="InterPro" id="IPR009051">
    <property type="entry name" value="Helical_ferredxn"/>
</dbReference>
<name>A0A7V3UZG9_UNCW3</name>
<sequence>MNPDNLLRSRAKELLNSKQVRVVLGWTASPGSPVSTPLFARTEEDADRLKVDETCSLNLANYLLRFKDEERVAIVARGCESRSIVVLIQENQLRREQVYILGKGCTGVFVQGVKSPSCAQCRYPNPVIYDEMLGDPVEPAEPDPALTQADAEFDRLSQNERWEIVSADISRCIRCYACRQVCPNCYCPVCFVDASNPQLVGKTHNLSDNMVFHIIRALHMAGRCVECGACHRACPMGIDLMRFNRRVCRIVQEKFNAVSGVDLNNPPALTRFAPDDPQEFIK</sequence>
<dbReference type="InterPro" id="IPR017900">
    <property type="entry name" value="4Fe4S_Fe_S_CS"/>
</dbReference>
<keyword evidence="2" id="KW-0408">Iron</keyword>
<feature type="domain" description="4Fe-4S ferredoxin-type" evidence="4">
    <location>
        <begin position="215"/>
        <end position="246"/>
    </location>
</feature>
<dbReference type="Pfam" id="PF13183">
    <property type="entry name" value="Fer4_8"/>
    <property type="match status" value="1"/>
</dbReference>
<feature type="domain" description="4Fe-4S ferredoxin-type" evidence="4">
    <location>
        <begin position="163"/>
        <end position="183"/>
    </location>
</feature>
<accession>A0A7V3UZG9</accession>
<keyword evidence="3" id="KW-0411">Iron-sulfur</keyword>
<evidence type="ECO:0000259" key="4">
    <source>
        <dbReference type="PROSITE" id="PS51379"/>
    </source>
</evidence>
<proteinExistence type="predicted"/>
<reference evidence="5" key="1">
    <citation type="journal article" date="2020" name="mSystems">
        <title>Genome- and Community-Level Interaction Insights into Carbon Utilization and Element Cycling Functions of Hydrothermarchaeota in Hydrothermal Sediment.</title>
        <authorList>
            <person name="Zhou Z."/>
            <person name="Liu Y."/>
            <person name="Xu W."/>
            <person name="Pan J."/>
            <person name="Luo Z.H."/>
            <person name="Li M."/>
        </authorList>
    </citation>
    <scope>NUCLEOTIDE SEQUENCE [LARGE SCALE GENOMIC DNA]</scope>
    <source>
        <strain evidence="5">SpSt-914</strain>
    </source>
</reference>
<dbReference type="AlphaFoldDB" id="A0A7V3UZG9"/>
<organism evidence="5">
    <name type="scientific">candidate division WOR-3 bacterium</name>
    <dbReference type="NCBI Taxonomy" id="2052148"/>
    <lineage>
        <taxon>Bacteria</taxon>
        <taxon>Bacteria division WOR-3</taxon>
    </lineage>
</organism>
<dbReference type="SUPFAM" id="SSF46548">
    <property type="entry name" value="alpha-helical ferredoxin"/>
    <property type="match status" value="1"/>
</dbReference>
<dbReference type="GO" id="GO:0046872">
    <property type="term" value="F:metal ion binding"/>
    <property type="evidence" value="ECO:0007669"/>
    <property type="project" value="UniProtKB-KW"/>
</dbReference>
<dbReference type="Gene3D" id="1.10.1060.10">
    <property type="entry name" value="Alpha-helical ferredoxin"/>
    <property type="match status" value="1"/>
</dbReference>
<evidence type="ECO:0000256" key="3">
    <source>
        <dbReference type="ARBA" id="ARBA00023014"/>
    </source>
</evidence>
<gene>
    <name evidence="5" type="ORF">ENX16_03445</name>
</gene>
<dbReference type="GO" id="GO:0051536">
    <property type="term" value="F:iron-sulfur cluster binding"/>
    <property type="evidence" value="ECO:0007669"/>
    <property type="project" value="UniProtKB-KW"/>
</dbReference>
<dbReference type="PROSITE" id="PS51379">
    <property type="entry name" value="4FE4S_FER_2"/>
    <property type="match status" value="2"/>
</dbReference>
<dbReference type="InterPro" id="IPR017896">
    <property type="entry name" value="4Fe4S_Fe-S-bd"/>
</dbReference>
<dbReference type="PROSITE" id="PS00198">
    <property type="entry name" value="4FE4S_FER_1"/>
    <property type="match status" value="1"/>
</dbReference>
<dbReference type="EMBL" id="DTMZ01000075">
    <property type="protein sequence ID" value="HGD13114.1"/>
    <property type="molecule type" value="Genomic_DNA"/>
</dbReference>
<protein>
    <submittedName>
        <fullName evidence="5">4Fe-4S ferredoxin</fullName>
    </submittedName>
</protein>
<evidence type="ECO:0000256" key="1">
    <source>
        <dbReference type="ARBA" id="ARBA00022723"/>
    </source>
</evidence>
<comment type="caution">
    <text evidence="5">The sequence shown here is derived from an EMBL/GenBank/DDBJ whole genome shotgun (WGS) entry which is preliminary data.</text>
</comment>
<evidence type="ECO:0000256" key="2">
    <source>
        <dbReference type="ARBA" id="ARBA00023004"/>
    </source>
</evidence>